<accession>A0ABS7TQS0</accession>
<evidence type="ECO:0000256" key="1">
    <source>
        <dbReference type="SAM" id="Phobius"/>
    </source>
</evidence>
<name>A0ABS7TQS0_9BACT</name>
<comment type="caution">
    <text evidence="2">The sequence shown here is derived from an EMBL/GenBank/DDBJ whole genome shotgun (WGS) entry which is preliminary data.</text>
</comment>
<organism evidence="2 3">
    <name type="scientific">Nannocystis pusilla</name>
    <dbReference type="NCBI Taxonomy" id="889268"/>
    <lineage>
        <taxon>Bacteria</taxon>
        <taxon>Pseudomonadati</taxon>
        <taxon>Myxococcota</taxon>
        <taxon>Polyangia</taxon>
        <taxon>Nannocystales</taxon>
        <taxon>Nannocystaceae</taxon>
        <taxon>Nannocystis</taxon>
    </lineage>
</organism>
<sequence>MSRMFTRERCIPWLFSQARVRLDEEPEQVAPSVDGLRARIPRPAAIGLRFTGLASLFAAAVVLMSGSRPARAEGEATSASGRTITGYTLGGLGLGALVVGRRMGRNAPGLAVLCAGREADLEPGAMTALIGAARGRMAQTSWPEGQVWLISEAPLSDERKAHAAGLKVRCFTPVNGRITEV</sequence>
<proteinExistence type="predicted"/>
<keyword evidence="1" id="KW-1133">Transmembrane helix</keyword>
<keyword evidence="3" id="KW-1185">Reference proteome</keyword>
<gene>
    <name evidence="2" type="ORF">K7C98_15040</name>
</gene>
<keyword evidence="1" id="KW-0812">Transmembrane</keyword>
<keyword evidence="1" id="KW-0472">Membrane</keyword>
<dbReference type="Proteomes" id="UP001139031">
    <property type="component" value="Unassembled WGS sequence"/>
</dbReference>
<dbReference type="EMBL" id="JAIRAU010000018">
    <property type="protein sequence ID" value="MBZ5710574.1"/>
    <property type="molecule type" value="Genomic_DNA"/>
</dbReference>
<evidence type="ECO:0000313" key="2">
    <source>
        <dbReference type="EMBL" id="MBZ5710574.1"/>
    </source>
</evidence>
<feature type="transmembrane region" description="Helical" evidence="1">
    <location>
        <begin position="46"/>
        <end position="64"/>
    </location>
</feature>
<feature type="transmembrane region" description="Helical" evidence="1">
    <location>
        <begin position="84"/>
        <end position="100"/>
    </location>
</feature>
<dbReference type="RefSeq" id="WP_224192343.1">
    <property type="nucleotide sequence ID" value="NZ_JAIRAU010000018.1"/>
</dbReference>
<evidence type="ECO:0000313" key="3">
    <source>
        <dbReference type="Proteomes" id="UP001139031"/>
    </source>
</evidence>
<reference evidence="2" key="1">
    <citation type="submission" date="2021-08" db="EMBL/GenBank/DDBJ databases">
        <authorList>
            <person name="Stevens D.C."/>
        </authorList>
    </citation>
    <scope>NUCLEOTIDE SEQUENCE</scope>
    <source>
        <strain evidence="2">DSM 53165</strain>
    </source>
</reference>
<protein>
    <submittedName>
        <fullName evidence="2">Uncharacterized protein</fullName>
    </submittedName>
</protein>